<dbReference type="GO" id="GO:0009360">
    <property type="term" value="C:DNA polymerase III complex"/>
    <property type="evidence" value="ECO:0007669"/>
    <property type="project" value="TreeGrafter"/>
</dbReference>
<evidence type="ECO:0000256" key="4">
    <source>
        <dbReference type="ARBA" id="ARBA00022705"/>
    </source>
</evidence>
<comment type="caution">
    <text evidence="8">The sequence shown here is derived from an EMBL/GenBank/DDBJ whole genome shotgun (WGS) entry which is preliminary data.</text>
</comment>
<keyword evidence="9" id="KW-1185">Reference proteome</keyword>
<accession>A0A420EPA4</accession>
<reference evidence="8 9" key="1">
    <citation type="submission" date="2018-09" db="EMBL/GenBank/DDBJ databases">
        <title>Altererythrobacter spongiae sp. nov., isolated from a marine sponge.</title>
        <authorList>
            <person name="Zhuang L."/>
            <person name="Luo L."/>
        </authorList>
    </citation>
    <scope>NUCLEOTIDE SEQUENCE [LARGE SCALE GENOMIC DNA]</scope>
    <source>
        <strain evidence="8 9">HN-Y73</strain>
    </source>
</reference>
<dbReference type="InterPro" id="IPR027417">
    <property type="entry name" value="P-loop_NTPase"/>
</dbReference>
<dbReference type="Proteomes" id="UP000284395">
    <property type="component" value="Unassembled WGS sequence"/>
</dbReference>
<dbReference type="SUPFAM" id="SSF52540">
    <property type="entry name" value="P-loop containing nucleoside triphosphate hydrolases"/>
    <property type="match status" value="1"/>
</dbReference>
<comment type="similarity">
    <text evidence="6">Belongs to the DNA polymerase HolA subunit family.</text>
</comment>
<organism evidence="8 9">
    <name type="scientific">Altericroceibacterium spongiae</name>
    <dbReference type="NCBI Taxonomy" id="2320269"/>
    <lineage>
        <taxon>Bacteria</taxon>
        <taxon>Pseudomonadati</taxon>
        <taxon>Pseudomonadota</taxon>
        <taxon>Alphaproteobacteria</taxon>
        <taxon>Sphingomonadales</taxon>
        <taxon>Erythrobacteraceae</taxon>
        <taxon>Altericroceibacterium</taxon>
    </lineage>
</organism>
<gene>
    <name evidence="8" type="ORF">D6851_04615</name>
</gene>
<proteinExistence type="inferred from homology"/>
<dbReference type="Gene3D" id="1.20.272.10">
    <property type="match status" value="1"/>
</dbReference>
<dbReference type="GO" id="GO:0003677">
    <property type="term" value="F:DNA binding"/>
    <property type="evidence" value="ECO:0007669"/>
    <property type="project" value="InterPro"/>
</dbReference>
<keyword evidence="2" id="KW-0808">Transferase</keyword>
<dbReference type="RefSeq" id="WP_120323705.1">
    <property type="nucleotide sequence ID" value="NZ_RAPF01000002.1"/>
</dbReference>
<evidence type="ECO:0000256" key="6">
    <source>
        <dbReference type="ARBA" id="ARBA00034754"/>
    </source>
</evidence>
<evidence type="ECO:0000256" key="7">
    <source>
        <dbReference type="ARBA" id="ARBA00049244"/>
    </source>
</evidence>
<evidence type="ECO:0000313" key="8">
    <source>
        <dbReference type="EMBL" id="RKF22509.1"/>
    </source>
</evidence>
<keyword evidence="3" id="KW-0548">Nucleotidyltransferase</keyword>
<protein>
    <recommendedName>
        <fullName evidence="1">DNA-directed DNA polymerase</fullName>
        <ecNumber evidence="1">2.7.7.7</ecNumber>
    </recommendedName>
</protein>
<dbReference type="GO" id="GO:0003887">
    <property type="term" value="F:DNA-directed DNA polymerase activity"/>
    <property type="evidence" value="ECO:0007669"/>
    <property type="project" value="UniProtKB-KW"/>
</dbReference>
<evidence type="ECO:0000256" key="1">
    <source>
        <dbReference type="ARBA" id="ARBA00012417"/>
    </source>
</evidence>
<dbReference type="EC" id="2.7.7.7" evidence="1"/>
<evidence type="ECO:0000313" key="9">
    <source>
        <dbReference type="Proteomes" id="UP000284395"/>
    </source>
</evidence>
<dbReference type="EMBL" id="RAPF01000002">
    <property type="protein sequence ID" value="RKF22509.1"/>
    <property type="molecule type" value="Genomic_DNA"/>
</dbReference>
<dbReference type="InterPro" id="IPR008921">
    <property type="entry name" value="DNA_pol3_clamp-load_cplx_C"/>
</dbReference>
<dbReference type="GO" id="GO:0006261">
    <property type="term" value="P:DNA-templated DNA replication"/>
    <property type="evidence" value="ECO:0007669"/>
    <property type="project" value="TreeGrafter"/>
</dbReference>
<keyword evidence="4" id="KW-0235">DNA replication</keyword>
<evidence type="ECO:0000256" key="2">
    <source>
        <dbReference type="ARBA" id="ARBA00022679"/>
    </source>
</evidence>
<dbReference type="OrthoDB" id="9804983at2"/>
<dbReference type="PANTHER" id="PTHR34388">
    <property type="entry name" value="DNA POLYMERASE III SUBUNIT DELTA"/>
    <property type="match status" value="1"/>
</dbReference>
<dbReference type="PANTHER" id="PTHR34388:SF1">
    <property type="entry name" value="DNA POLYMERASE III SUBUNIT DELTA"/>
    <property type="match status" value="1"/>
</dbReference>
<sequence length="348" mass="37345">MKATQRDFNATAVKAARQCRIFFFCGPDEAGASAAAAKITAALNTPGERIEMGGSDLRRDPVRLSDEARSTSLFGDARHLFVRASGDETHDALKILTEAIDSGEAKDAWPVLIVATSATDKSRSAKLLAGRDDALVAMFYPPDLRSVTADVRSMADAAGLRLNGDLAERIARSAGLDVRLAQSEVNKLALYLDASPQAPRLADAEALDAVGASTEEEGFMPLVNAALAGDGAKLPGELKRMRELGLNPVGLLLALERRAAQLAALAAKLGHSSDVNGLLEAEQKARRIFWKDRADLAVQLRNWRGRKLDRLVARLVETHRALLADNRSAELLLAQALAEITRAAAPRR</sequence>
<dbReference type="InterPro" id="IPR005790">
    <property type="entry name" value="DNA_polIII_delta"/>
</dbReference>
<dbReference type="NCBIfam" id="TIGR01128">
    <property type="entry name" value="holA"/>
    <property type="match status" value="1"/>
</dbReference>
<dbReference type="AlphaFoldDB" id="A0A420EPA4"/>
<evidence type="ECO:0000256" key="3">
    <source>
        <dbReference type="ARBA" id="ARBA00022695"/>
    </source>
</evidence>
<comment type="catalytic activity">
    <reaction evidence="7">
        <text>DNA(n) + a 2'-deoxyribonucleoside 5'-triphosphate = DNA(n+1) + diphosphate</text>
        <dbReference type="Rhea" id="RHEA:22508"/>
        <dbReference type="Rhea" id="RHEA-COMP:17339"/>
        <dbReference type="Rhea" id="RHEA-COMP:17340"/>
        <dbReference type="ChEBI" id="CHEBI:33019"/>
        <dbReference type="ChEBI" id="CHEBI:61560"/>
        <dbReference type="ChEBI" id="CHEBI:173112"/>
        <dbReference type="EC" id="2.7.7.7"/>
    </reaction>
</comment>
<keyword evidence="5" id="KW-0239">DNA-directed DNA polymerase</keyword>
<evidence type="ECO:0000256" key="5">
    <source>
        <dbReference type="ARBA" id="ARBA00022932"/>
    </source>
</evidence>
<dbReference type="SUPFAM" id="SSF48019">
    <property type="entry name" value="post-AAA+ oligomerization domain-like"/>
    <property type="match status" value="1"/>
</dbReference>
<name>A0A420EPA4_9SPHN</name>